<name>A0A0E9XMS2_ANGAN</name>
<reference evidence="2" key="2">
    <citation type="journal article" date="2015" name="Fish Shellfish Immunol.">
        <title>Early steps in the European eel (Anguilla anguilla)-Vibrio vulnificus interaction in the gills: Role of the RtxA13 toxin.</title>
        <authorList>
            <person name="Callol A."/>
            <person name="Pajuelo D."/>
            <person name="Ebbesson L."/>
            <person name="Teles M."/>
            <person name="MacKenzie S."/>
            <person name="Amaro C."/>
        </authorList>
    </citation>
    <scope>NUCLEOTIDE SEQUENCE</scope>
</reference>
<feature type="transmembrane region" description="Helical" evidence="1">
    <location>
        <begin position="15"/>
        <end position="36"/>
    </location>
</feature>
<proteinExistence type="predicted"/>
<keyword evidence="1" id="KW-1133">Transmembrane helix</keyword>
<keyword evidence="1" id="KW-0472">Membrane</keyword>
<dbReference type="AlphaFoldDB" id="A0A0E9XMS2"/>
<accession>A0A0E9XMS2</accession>
<protein>
    <submittedName>
        <fullName evidence="2">Uncharacterized protein</fullName>
    </submittedName>
</protein>
<sequence>MFVSRHHALHSHQSLSLSLSLSIFNFQFNLSCFIGMKYKCNYSKAYIYNVK</sequence>
<evidence type="ECO:0000256" key="1">
    <source>
        <dbReference type="SAM" id="Phobius"/>
    </source>
</evidence>
<keyword evidence="1" id="KW-0812">Transmembrane</keyword>
<dbReference type="EMBL" id="GBXM01005579">
    <property type="protein sequence ID" value="JAI02999.1"/>
    <property type="molecule type" value="Transcribed_RNA"/>
</dbReference>
<organism evidence="2">
    <name type="scientific">Anguilla anguilla</name>
    <name type="common">European freshwater eel</name>
    <name type="synonym">Muraena anguilla</name>
    <dbReference type="NCBI Taxonomy" id="7936"/>
    <lineage>
        <taxon>Eukaryota</taxon>
        <taxon>Metazoa</taxon>
        <taxon>Chordata</taxon>
        <taxon>Craniata</taxon>
        <taxon>Vertebrata</taxon>
        <taxon>Euteleostomi</taxon>
        <taxon>Actinopterygii</taxon>
        <taxon>Neopterygii</taxon>
        <taxon>Teleostei</taxon>
        <taxon>Anguilliformes</taxon>
        <taxon>Anguillidae</taxon>
        <taxon>Anguilla</taxon>
    </lineage>
</organism>
<evidence type="ECO:0000313" key="2">
    <source>
        <dbReference type="EMBL" id="JAI02999.1"/>
    </source>
</evidence>
<reference evidence="2" key="1">
    <citation type="submission" date="2014-11" db="EMBL/GenBank/DDBJ databases">
        <authorList>
            <person name="Amaro Gonzalez C."/>
        </authorList>
    </citation>
    <scope>NUCLEOTIDE SEQUENCE</scope>
</reference>